<evidence type="ECO:0000313" key="3">
    <source>
        <dbReference type="Proteomes" id="UP000245638"/>
    </source>
</evidence>
<comment type="caution">
    <text evidence="2">The sequence shown here is derived from an EMBL/GenBank/DDBJ whole genome shotgun (WGS) entry which is preliminary data.</text>
</comment>
<dbReference type="Gene3D" id="2.30.40.10">
    <property type="entry name" value="Urease, subunit C, domain 1"/>
    <property type="match status" value="1"/>
</dbReference>
<dbReference type="SUPFAM" id="SSF51556">
    <property type="entry name" value="Metallo-dependent hydrolases"/>
    <property type="match status" value="1"/>
</dbReference>
<name>A0A2T9XAJ6_9CREN</name>
<sequence>MQYDVAIKNGNVFTGTEFIGKMNIYISNGKISKVSKEDLNAKQEIDAKDMLVMPGLIDAHMHISGLKGGSLLKIMFEKPEYRALRATKWLEKLLLAGFTTVRDCGEPISISLKRAVNEGYIKGPKIIAAGKPITQTFGHGEFSHDIPLEFSISLGFSEICDGTESCIHAARKVLRDGSDFIKIFATGGVLSQRDRPDMPQLSFDEIRAIVNEAEKAGTYVAAHAHGDKGARIAIEAGIKTLEHGSLLKEDTLKLMLEKNISLTPTLTITEIIYKYGKTIGVDEWGLEKIVEVRENLHKVLRKAKELGITIITGTHMGFETGLEDYDIGKNWTEILLLTEVGGLSNEEALRAATYNSAKALGLNSGLIDEGKDADIIVIDGNPLENIKDVSKVVHVIKQGKLEVLDSKIINNY</sequence>
<dbReference type="SUPFAM" id="SSF51338">
    <property type="entry name" value="Composite domain of metallo-dependent hydrolases"/>
    <property type="match status" value="1"/>
</dbReference>
<dbReference type="InterPro" id="IPR051781">
    <property type="entry name" value="Metallo-dep_Hydrolase"/>
</dbReference>
<dbReference type="EMBL" id="QEFD01000050">
    <property type="protein sequence ID" value="PVU77103.1"/>
    <property type="molecule type" value="Genomic_DNA"/>
</dbReference>
<dbReference type="AlphaFoldDB" id="A0A2T9XAJ6"/>
<evidence type="ECO:0000259" key="1">
    <source>
        <dbReference type="Pfam" id="PF01979"/>
    </source>
</evidence>
<dbReference type="InterPro" id="IPR006680">
    <property type="entry name" value="Amidohydro-rel"/>
</dbReference>
<proteinExistence type="predicted"/>
<accession>A0A2T9XAJ6</accession>
<evidence type="ECO:0000313" key="2">
    <source>
        <dbReference type="EMBL" id="PVU77103.1"/>
    </source>
</evidence>
<dbReference type="Gene3D" id="3.20.20.140">
    <property type="entry name" value="Metal-dependent hydrolases"/>
    <property type="match status" value="1"/>
</dbReference>
<dbReference type="GO" id="GO:0016810">
    <property type="term" value="F:hydrolase activity, acting on carbon-nitrogen (but not peptide) bonds"/>
    <property type="evidence" value="ECO:0007669"/>
    <property type="project" value="InterPro"/>
</dbReference>
<organism evidence="2 3">
    <name type="scientific">Acidianus hospitalis</name>
    <dbReference type="NCBI Taxonomy" id="563177"/>
    <lineage>
        <taxon>Archaea</taxon>
        <taxon>Thermoproteota</taxon>
        <taxon>Thermoprotei</taxon>
        <taxon>Sulfolobales</taxon>
        <taxon>Sulfolobaceae</taxon>
        <taxon>Acidianus</taxon>
    </lineage>
</organism>
<dbReference type="CDD" id="cd01299">
    <property type="entry name" value="Met_dep_hydrolase_A"/>
    <property type="match status" value="1"/>
</dbReference>
<dbReference type="PANTHER" id="PTHR43135:SF3">
    <property type="entry name" value="ALPHA-D-RIBOSE 1-METHYLPHOSPHONATE 5-TRIPHOSPHATE DIPHOSPHATASE"/>
    <property type="match status" value="1"/>
</dbReference>
<protein>
    <submittedName>
        <fullName evidence="2">Amidohydrolase family protein</fullName>
    </submittedName>
</protein>
<dbReference type="SMR" id="A0A2T9XAJ6"/>
<dbReference type="InterPro" id="IPR011059">
    <property type="entry name" value="Metal-dep_hydrolase_composite"/>
</dbReference>
<keyword evidence="2" id="KW-0378">Hydrolase</keyword>
<gene>
    <name evidence="2" type="ORF">DDW13_01470</name>
</gene>
<dbReference type="PANTHER" id="PTHR43135">
    <property type="entry name" value="ALPHA-D-RIBOSE 1-METHYLPHOSPHONATE 5-TRIPHOSPHATE DIPHOSPHATASE"/>
    <property type="match status" value="1"/>
</dbReference>
<dbReference type="Proteomes" id="UP000245638">
    <property type="component" value="Unassembled WGS sequence"/>
</dbReference>
<dbReference type="InterPro" id="IPR057744">
    <property type="entry name" value="OTAase-like"/>
</dbReference>
<dbReference type="Pfam" id="PF01979">
    <property type="entry name" value="Amidohydro_1"/>
    <property type="match status" value="1"/>
</dbReference>
<reference evidence="2 3" key="1">
    <citation type="journal article" date="2015" name="Appl. Environ. Microbiol.">
        <title>Nanoarchaeota, Their Sulfolobales Host, and Nanoarchaeota Virus Distribution across Yellowstone National Park Hot Springs.</title>
        <authorList>
            <person name="Munson-McGee J.H."/>
            <person name="Field E.K."/>
            <person name="Bateson M."/>
            <person name="Rooney C."/>
            <person name="Stepanauskas R."/>
            <person name="Young M.J."/>
        </authorList>
    </citation>
    <scope>NUCLEOTIDE SEQUENCE [LARGE SCALE GENOMIC DNA]</scope>
    <source>
        <strain evidence="2">SCGC AC-742_N10</strain>
    </source>
</reference>
<feature type="domain" description="Amidohydrolase-related" evidence="1">
    <location>
        <begin position="51"/>
        <end position="401"/>
    </location>
</feature>
<dbReference type="InterPro" id="IPR032466">
    <property type="entry name" value="Metal_Hydrolase"/>
</dbReference>